<dbReference type="Proteomes" id="UP001358614">
    <property type="component" value="Chromosome 1"/>
</dbReference>
<evidence type="ECO:0000313" key="2">
    <source>
        <dbReference type="EMBL" id="WWD06468.1"/>
    </source>
</evidence>
<organism evidence="2 3">
    <name type="scientific">Kwoniella europaea PYCC6329</name>
    <dbReference type="NCBI Taxonomy" id="1423913"/>
    <lineage>
        <taxon>Eukaryota</taxon>
        <taxon>Fungi</taxon>
        <taxon>Dikarya</taxon>
        <taxon>Basidiomycota</taxon>
        <taxon>Agaricomycotina</taxon>
        <taxon>Tremellomycetes</taxon>
        <taxon>Tremellales</taxon>
        <taxon>Cryptococcaceae</taxon>
        <taxon>Kwoniella</taxon>
    </lineage>
</organism>
<accession>A0AAX4KKW5</accession>
<dbReference type="EMBL" id="CP144089">
    <property type="protein sequence ID" value="WWD06468.1"/>
    <property type="molecule type" value="Genomic_DNA"/>
</dbReference>
<protein>
    <submittedName>
        <fullName evidence="2">Uncharacterized protein</fullName>
    </submittedName>
</protein>
<name>A0AAX4KKW5_9TREE</name>
<evidence type="ECO:0000313" key="3">
    <source>
        <dbReference type="Proteomes" id="UP001358614"/>
    </source>
</evidence>
<feature type="region of interest" description="Disordered" evidence="1">
    <location>
        <begin position="178"/>
        <end position="257"/>
    </location>
</feature>
<dbReference type="GeneID" id="91103359"/>
<feature type="compositionally biased region" description="Basic and acidic residues" evidence="1">
    <location>
        <begin position="200"/>
        <end position="216"/>
    </location>
</feature>
<evidence type="ECO:0000256" key="1">
    <source>
        <dbReference type="SAM" id="MobiDB-lite"/>
    </source>
</evidence>
<dbReference type="RefSeq" id="XP_066084435.1">
    <property type="nucleotide sequence ID" value="XM_066228338.1"/>
</dbReference>
<dbReference type="AlphaFoldDB" id="A0AAX4KKW5"/>
<feature type="compositionally biased region" description="Basic and acidic residues" evidence="1">
    <location>
        <begin position="245"/>
        <end position="257"/>
    </location>
</feature>
<gene>
    <name evidence="2" type="ORF">V865_004558</name>
</gene>
<proteinExistence type="predicted"/>
<sequence>MSTLRSENPKSKYTGTSLEEWFDLPNQIDTGFFHGNARELVESLPGRDNIGEGKSESEKRDLRDMIVRGYNSAYAFANYYSIMREEFTDEEREILREDFTKKLLRQILFVYFNKGFDGQSKGPPPNIVDSTLWQALRVFKVNKAELLPYPPHIGRHFSSWFIHDPNRVFGMSDLESLKVDTSRPPPAPPAAHAATYLPTADRKAGHRPAETPIDPRSHKRPRASGFGPSSSELERDIQAKKARMEKKEGKLDRKGKMRAVDSDIEVIEIDA</sequence>
<dbReference type="KEGG" id="ker:91103359"/>
<keyword evidence="3" id="KW-1185">Reference proteome</keyword>
<reference evidence="2 3" key="1">
    <citation type="submission" date="2024-01" db="EMBL/GenBank/DDBJ databases">
        <title>Comparative genomics of Cryptococcus and Kwoniella reveals pathogenesis evolution and contrasting modes of karyotype evolution via chromosome fusion or intercentromeric recombination.</title>
        <authorList>
            <person name="Coelho M.A."/>
            <person name="David-Palma M."/>
            <person name="Shea T."/>
            <person name="Bowers K."/>
            <person name="McGinley-Smith S."/>
            <person name="Mohammad A.W."/>
            <person name="Gnirke A."/>
            <person name="Yurkov A.M."/>
            <person name="Nowrousian M."/>
            <person name="Sun S."/>
            <person name="Cuomo C.A."/>
            <person name="Heitman J."/>
        </authorList>
    </citation>
    <scope>NUCLEOTIDE SEQUENCE [LARGE SCALE GENOMIC DNA]</scope>
    <source>
        <strain evidence="2 3">PYCC6329</strain>
    </source>
</reference>